<feature type="domain" description="DDE Tnp4" evidence="3">
    <location>
        <begin position="39"/>
        <end position="103"/>
    </location>
</feature>
<dbReference type="AlphaFoldDB" id="A0AAX7U936"/>
<keyword evidence="2" id="KW-0479">Metal-binding</keyword>
<dbReference type="GeneTree" id="ENSGT00940000154348"/>
<evidence type="ECO:0000313" key="5">
    <source>
        <dbReference type="Proteomes" id="UP000265100"/>
    </source>
</evidence>
<reference evidence="4 5" key="1">
    <citation type="submission" date="2018-05" db="EMBL/GenBank/DDBJ databases">
        <authorList>
            <person name="Datahose"/>
        </authorList>
    </citation>
    <scope>NUCLEOTIDE SEQUENCE</scope>
</reference>
<reference evidence="4" key="3">
    <citation type="submission" date="2025-08" db="UniProtKB">
        <authorList>
            <consortium name="Ensembl"/>
        </authorList>
    </citation>
    <scope>IDENTIFICATION</scope>
</reference>
<reference evidence="5" key="2">
    <citation type="submission" date="2023-03" db="EMBL/GenBank/DDBJ databases">
        <authorList>
            <consortium name="Wellcome Sanger Institute Data Sharing"/>
        </authorList>
    </citation>
    <scope>NUCLEOTIDE SEQUENCE [LARGE SCALE GENOMIC DNA]</scope>
</reference>
<dbReference type="Pfam" id="PF13359">
    <property type="entry name" value="DDE_Tnp_4"/>
    <property type="match status" value="1"/>
</dbReference>
<evidence type="ECO:0000313" key="4">
    <source>
        <dbReference type="Ensembl" id="ENSACLP00000066303.1"/>
    </source>
</evidence>
<reference evidence="4" key="4">
    <citation type="submission" date="2025-09" db="UniProtKB">
        <authorList>
            <consortium name="Ensembl"/>
        </authorList>
    </citation>
    <scope>IDENTIFICATION</scope>
</reference>
<dbReference type="Ensembl" id="ENSACLT00000091103.1">
    <property type="protein sequence ID" value="ENSACLP00000066303.1"/>
    <property type="gene ID" value="ENSACLG00000031835.1"/>
</dbReference>
<name>A0AAX7U936_ASTCA</name>
<dbReference type="InterPro" id="IPR027806">
    <property type="entry name" value="HARBI1_dom"/>
</dbReference>
<dbReference type="InterPro" id="IPR026103">
    <property type="entry name" value="HARBI1_animal"/>
</dbReference>
<dbReference type="PRINTS" id="PR02086">
    <property type="entry name" value="PUTNUCHARBI1"/>
</dbReference>
<dbReference type="GO" id="GO:0046872">
    <property type="term" value="F:metal ion binding"/>
    <property type="evidence" value="ECO:0007669"/>
    <property type="project" value="UniProtKB-KW"/>
</dbReference>
<sequence length="147" mass="16327">PLQPRRVPDEPSSFLSWALFQEAGLVEKLRFPGVIGCTDGTHIPIIAPSVNEGDYVNRKSFHSINVQIICDAANIITNVEAKWPGSVHDSQIFRECTLSTKFGHGEFTGYLFGIHVYPICLPLTLTLNRAHSSDIIWLIAGQEPELK</sequence>
<evidence type="ECO:0000256" key="2">
    <source>
        <dbReference type="ARBA" id="ARBA00022723"/>
    </source>
</evidence>
<evidence type="ECO:0000256" key="1">
    <source>
        <dbReference type="ARBA" id="ARBA00001968"/>
    </source>
</evidence>
<accession>A0AAX7U936</accession>
<keyword evidence="5" id="KW-1185">Reference proteome</keyword>
<comment type="cofactor">
    <cofactor evidence="1">
        <name>a divalent metal cation</name>
        <dbReference type="ChEBI" id="CHEBI:60240"/>
    </cofactor>
</comment>
<dbReference type="Proteomes" id="UP000265100">
    <property type="component" value="Chromosome 7"/>
</dbReference>
<protein>
    <recommendedName>
        <fullName evidence="3">DDE Tnp4 domain-containing protein</fullName>
    </recommendedName>
</protein>
<organism evidence="4 5">
    <name type="scientific">Astatotilapia calliptera</name>
    <name type="common">Eastern happy</name>
    <name type="synonym">Chromis callipterus</name>
    <dbReference type="NCBI Taxonomy" id="8154"/>
    <lineage>
        <taxon>Eukaryota</taxon>
        <taxon>Metazoa</taxon>
        <taxon>Chordata</taxon>
        <taxon>Craniata</taxon>
        <taxon>Vertebrata</taxon>
        <taxon>Euteleostomi</taxon>
        <taxon>Actinopterygii</taxon>
        <taxon>Neopterygii</taxon>
        <taxon>Teleostei</taxon>
        <taxon>Neoteleostei</taxon>
        <taxon>Acanthomorphata</taxon>
        <taxon>Ovalentaria</taxon>
        <taxon>Cichlomorphae</taxon>
        <taxon>Cichliformes</taxon>
        <taxon>Cichlidae</taxon>
        <taxon>African cichlids</taxon>
        <taxon>Pseudocrenilabrinae</taxon>
        <taxon>Haplochromini</taxon>
        <taxon>Astatotilapia</taxon>
    </lineage>
</organism>
<proteinExistence type="predicted"/>
<evidence type="ECO:0000259" key="3">
    <source>
        <dbReference type="Pfam" id="PF13359"/>
    </source>
</evidence>